<keyword evidence="1" id="KW-0472">Membrane</keyword>
<evidence type="ECO:0000313" key="2">
    <source>
        <dbReference type="EMBL" id="PTM56479.1"/>
    </source>
</evidence>
<dbReference type="Proteomes" id="UP000241639">
    <property type="component" value="Unassembled WGS sequence"/>
</dbReference>
<keyword evidence="3" id="KW-1185">Reference proteome</keyword>
<accession>A0A2T4Z3K7</accession>
<comment type="caution">
    <text evidence="2">The sequence shown here is derived from an EMBL/GenBank/DDBJ whole genome shotgun (WGS) entry which is preliminary data.</text>
</comment>
<evidence type="ECO:0000256" key="1">
    <source>
        <dbReference type="SAM" id="Phobius"/>
    </source>
</evidence>
<gene>
    <name evidence="2" type="ORF">C8J48_2801</name>
</gene>
<keyword evidence="1" id="KW-0812">Transmembrane</keyword>
<feature type="transmembrane region" description="Helical" evidence="1">
    <location>
        <begin position="6"/>
        <end position="28"/>
    </location>
</feature>
<sequence>MRDLLSWLFSHLWQVLLVFGPVILAHWLQKRRENKKSDTRGTGNRTSDDS</sequence>
<reference evidence="2 3" key="1">
    <citation type="submission" date="2018-04" db="EMBL/GenBank/DDBJ databases">
        <title>Genomic Encyclopedia of Archaeal and Bacterial Type Strains, Phase II (KMG-II): from individual species to whole genera.</title>
        <authorList>
            <person name="Goeker M."/>
        </authorList>
    </citation>
    <scope>NUCLEOTIDE SEQUENCE [LARGE SCALE GENOMIC DNA]</scope>
    <source>
        <strain evidence="2 3">DSM 45169</strain>
    </source>
</reference>
<keyword evidence="1" id="KW-1133">Transmembrane helix</keyword>
<dbReference type="AlphaFoldDB" id="A0A2T4Z3K7"/>
<dbReference type="RefSeq" id="WP_170105541.1">
    <property type="nucleotide sequence ID" value="NZ_PZZP01000002.1"/>
</dbReference>
<proteinExistence type="predicted"/>
<name>A0A2T4Z3K7_9BACL</name>
<evidence type="ECO:0000313" key="3">
    <source>
        <dbReference type="Proteomes" id="UP000241639"/>
    </source>
</evidence>
<protein>
    <submittedName>
        <fullName evidence="2">Uncharacterized protein</fullName>
    </submittedName>
</protein>
<dbReference type="EMBL" id="PZZP01000002">
    <property type="protein sequence ID" value="PTM56479.1"/>
    <property type="molecule type" value="Genomic_DNA"/>
</dbReference>
<organism evidence="2 3">
    <name type="scientific">Desmospora activa DSM 45169</name>
    <dbReference type="NCBI Taxonomy" id="1121389"/>
    <lineage>
        <taxon>Bacteria</taxon>
        <taxon>Bacillati</taxon>
        <taxon>Bacillota</taxon>
        <taxon>Bacilli</taxon>
        <taxon>Bacillales</taxon>
        <taxon>Thermoactinomycetaceae</taxon>
        <taxon>Desmospora</taxon>
    </lineage>
</organism>